<dbReference type="Proteomes" id="UP000236291">
    <property type="component" value="Unassembled WGS sequence"/>
</dbReference>
<evidence type="ECO:0000313" key="1">
    <source>
        <dbReference type="EMBL" id="PNX79830.1"/>
    </source>
</evidence>
<organism evidence="1 2">
    <name type="scientific">Trifolium pratense</name>
    <name type="common">Red clover</name>
    <dbReference type="NCBI Taxonomy" id="57577"/>
    <lineage>
        <taxon>Eukaryota</taxon>
        <taxon>Viridiplantae</taxon>
        <taxon>Streptophyta</taxon>
        <taxon>Embryophyta</taxon>
        <taxon>Tracheophyta</taxon>
        <taxon>Spermatophyta</taxon>
        <taxon>Magnoliopsida</taxon>
        <taxon>eudicotyledons</taxon>
        <taxon>Gunneridae</taxon>
        <taxon>Pentapetalae</taxon>
        <taxon>rosids</taxon>
        <taxon>fabids</taxon>
        <taxon>Fabales</taxon>
        <taxon>Fabaceae</taxon>
        <taxon>Papilionoideae</taxon>
        <taxon>50 kb inversion clade</taxon>
        <taxon>NPAAA clade</taxon>
        <taxon>Hologalegina</taxon>
        <taxon>IRL clade</taxon>
        <taxon>Trifolieae</taxon>
        <taxon>Trifolium</taxon>
    </lineage>
</organism>
<dbReference type="STRING" id="57577.A0A2K3LMR8"/>
<proteinExistence type="predicted"/>
<sequence length="125" mass="14003">MANKEDSLEYPFLYAHIFSSVAKFSSVISNEVLENSLDAALKAITMNVCLQGTCQLLPKAKKEIVQPQLFGLFAYGFQESDETLHMEGEIKKWWMGLETINWRGICNASCWCTSTALPLPFLGGF</sequence>
<reference evidence="1 2" key="1">
    <citation type="journal article" date="2014" name="Am. J. Bot.">
        <title>Genome assembly and annotation for red clover (Trifolium pratense; Fabaceae).</title>
        <authorList>
            <person name="Istvanek J."/>
            <person name="Jaros M."/>
            <person name="Krenek A."/>
            <person name="Repkova J."/>
        </authorList>
    </citation>
    <scope>NUCLEOTIDE SEQUENCE [LARGE SCALE GENOMIC DNA]</scope>
    <source>
        <strain evidence="2">cv. Tatra</strain>
        <tissue evidence="1">Young leaves</tissue>
    </source>
</reference>
<dbReference type="AlphaFoldDB" id="A0A2K3LMR8"/>
<gene>
    <name evidence="1" type="primary">importin 9</name>
    <name evidence="1" type="ORF">L195_g035819</name>
</gene>
<dbReference type="EMBL" id="ASHM01036715">
    <property type="protein sequence ID" value="PNX79830.1"/>
    <property type="molecule type" value="Genomic_DNA"/>
</dbReference>
<comment type="caution">
    <text evidence="1">The sequence shown here is derived from an EMBL/GenBank/DDBJ whole genome shotgun (WGS) entry which is preliminary data.</text>
</comment>
<protein>
    <submittedName>
        <fullName evidence="1">Importin 9</fullName>
    </submittedName>
</protein>
<evidence type="ECO:0000313" key="2">
    <source>
        <dbReference type="Proteomes" id="UP000236291"/>
    </source>
</evidence>
<reference evidence="1 2" key="2">
    <citation type="journal article" date="2017" name="Front. Plant Sci.">
        <title>Gene Classification and Mining of Molecular Markers Useful in Red Clover (Trifolium pratense) Breeding.</title>
        <authorList>
            <person name="Istvanek J."/>
            <person name="Dluhosova J."/>
            <person name="Dluhos P."/>
            <person name="Patkova L."/>
            <person name="Nedelnik J."/>
            <person name="Repkova J."/>
        </authorList>
    </citation>
    <scope>NUCLEOTIDE SEQUENCE [LARGE SCALE GENOMIC DNA]</scope>
    <source>
        <strain evidence="2">cv. Tatra</strain>
        <tissue evidence="1">Young leaves</tissue>
    </source>
</reference>
<accession>A0A2K3LMR8</accession>
<name>A0A2K3LMR8_TRIPR</name>